<feature type="coiled-coil region" evidence="1">
    <location>
        <begin position="779"/>
        <end position="897"/>
    </location>
</feature>
<keyword evidence="1" id="KW-0175">Coiled coil</keyword>
<sequence>MSLRSFKVDNSKGAVTTAVISAPVVNISHSQNNSIDNTQKPLADELDYITVTSPKPSPPLDAAAASAALTAQQRTDKASRILGIQHRRSMEPIPASRQGSIISTQSARDATVAPAFTPSLPLTSLYVVSGLPKSPHTWTLADPDSVLGLHHSESAVNRWWRPEVLGSTVSPGAGGGQKKKKKNSKHDEIMKGAGALSKQEVGKMLSKALKLSFTREIEIIASTLQPASTVHTFTFNLPPPNTPLAPASQADLLRSSVLTGTDMRSSAGTFAYPYLNDDPYSRPNASVQYLGGPPNNVGHGGHGASGHHNAAASAGERDGSGGPANVMYHGVCLTVWSHADTERSTAIRRTLEAARSRKESAQSALTGRLKSLRGDAGSVVGGRPGHGDPTVQTSRRSKKSSKGPWTDAETDGETEPDGGLSESDFEVASTVNGHGPGESTLFLPGDTVFWLPYALTLVSRHPIYDLMRDYLTLSWARFSKDVQSHTLQISKILSHPAPRAGDLIKLDASAKDEANLEVVARFPGGLDFGRGLVDVNFTMWPLFKCLNIDNILTICEIALAPTGRVIFFSRHPAMLGIAVGTIKYLAELRGWNGIALSAVHSRDAKIYVDDPGPWIMGLATEARYSIKPSPEVCIVDLDINYLSCPTPPPGVVSVKKQREMYRQRLLAAFEPHYHPDHGVPSEFKEAFPAGRFRPVCKIQTKRGASSAAVADTIKAPDWWNSTRIIQAFDCVLADKMKKPSFLKRLSSLGSAKRPPQLTTAEQLIQVSIRKRATAFVDARDDLETKIGRLSRRLNFLMTESDLWRDKFVTFEAYAERLSGEANQLRTKINKEQRETKRLSGLVTMTAAEKIKLQAQLSETEVAHRDAQAELRDMRENMERMEDERAEMMAEVEAQIERALASMAIDDADGQSDYSAFSGRPSSRTSSRAYDSRRNSDAGVKTRLPSIGTESTLAESYTERDIQDEALISPVARQSGTIDEEEEEPPSPAKKKRFSASFEESQQDNMTAMDEGISQKSDNIAKKVQEIQAKLDAALAKDAQSNVEAWKNQVETQGSEIDAESVHSRPRHKKAPRSSGGRSTKSNTSTRRRKRSETASSSQTGQSTPSRRSEDRTSSPPLTPRRMPIIPSEADIPSSDEIADAPKMRPVSTRRQSTFLVQPTSPTVNVTDDSDTEFQSAYSRSSRGSDGSVRSRSSQRWSSDADGEESNPSSTHLMPESVASKRSPPDFPNKVRNRLSSSATAIFSHPQPSPTHSVATVHGRGL</sequence>
<feature type="region of interest" description="Disordered" evidence="2">
    <location>
        <begin position="1045"/>
        <end position="1261"/>
    </location>
</feature>
<dbReference type="Gene3D" id="3.40.50.11500">
    <property type="match status" value="1"/>
</dbReference>
<dbReference type="PANTHER" id="PTHR12296:SF31">
    <property type="entry name" value="DENN (AEX-3) DOMAIN PROTEIN (AFU_ORTHOLOGUE AFUA_6G11200)"/>
    <property type="match status" value="1"/>
</dbReference>
<evidence type="ECO:0000259" key="3">
    <source>
        <dbReference type="SMART" id="SM00799"/>
    </source>
</evidence>
<feature type="region of interest" description="Disordered" evidence="2">
    <location>
        <begin position="291"/>
        <end position="322"/>
    </location>
</feature>
<accession>A0A166U628</accession>
<proteinExistence type="predicted"/>
<evidence type="ECO:0000313" key="4">
    <source>
        <dbReference type="EMBL" id="KZP31352.1"/>
    </source>
</evidence>
<name>A0A166U628_9AGAM</name>
<reference evidence="4 5" key="1">
    <citation type="journal article" date="2016" name="Mol. Biol. Evol.">
        <title>Comparative Genomics of Early-Diverging Mushroom-Forming Fungi Provides Insights into the Origins of Lignocellulose Decay Capabilities.</title>
        <authorList>
            <person name="Nagy L.G."/>
            <person name="Riley R."/>
            <person name="Tritt A."/>
            <person name="Adam C."/>
            <person name="Daum C."/>
            <person name="Floudas D."/>
            <person name="Sun H."/>
            <person name="Yadav J.S."/>
            <person name="Pangilinan J."/>
            <person name="Larsson K.H."/>
            <person name="Matsuura K."/>
            <person name="Barry K."/>
            <person name="Labutti K."/>
            <person name="Kuo R."/>
            <person name="Ohm R.A."/>
            <person name="Bhattacharya S.S."/>
            <person name="Shirouzu T."/>
            <person name="Yoshinaga Y."/>
            <person name="Martin F.M."/>
            <person name="Grigoriev I.V."/>
            <person name="Hibbett D.S."/>
        </authorList>
    </citation>
    <scope>NUCLEOTIDE SEQUENCE [LARGE SCALE GENOMIC DNA]</scope>
    <source>
        <strain evidence="4 5">CBS 109695</strain>
    </source>
</reference>
<evidence type="ECO:0000313" key="5">
    <source>
        <dbReference type="Proteomes" id="UP000076532"/>
    </source>
</evidence>
<feature type="domain" description="cDENN" evidence="3">
    <location>
        <begin position="450"/>
        <end position="640"/>
    </location>
</feature>
<dbReference type="AlphaFoldDB" id="A0A166U628"/>
<protein>
    <recommendedName>
        <fullName evidence="3">cDENN domain-containing protein</fullName>
    </recommendedName>
</protein>
<dbReference type="InterPro" id="IPR043153">
    <property type="entry name" value="DENN_C"/>
</dbReference>
<feature type="compositionally biased region" description="Low complexity" evidence="2">
    <location>
        <begin position="1072"/>
        <end position="1084"/>
    </location>
</feature>
<evidence type="ECO:0000256" key="1">
    <source>
        <dbReference type="SAM" id="Coils"/>
    </source>
</evidence>
<dbReference type="GO" id="GO:0031410">
    <property type="term" value="C:cytoplasmic vesicle"/>
    <property type="evidence" value="ECO:0007669"/>
    <property type="project" value="TreeGrafter"/>
</dbReference>
<feature type="compositionally biased region" description="Polar residues" evidence="2">
    <location>
        <begin position="1148"/>
        <end position="1177"/>
    </location>
</feature>
<feature type="compositionally biased region" description="Low complexity" evidence="2">
    <location>
        <begin position="1178"/>
        <end position="1197"/>
    </location>
</feature>
<dbReference type="PANTHER" id="PTHR12296">
    <property type="entry name" value="DENN DOMAIN-CONTAINING PROTEIN 4"/>
    <property type="match status" value="1"/>
</dbReference>
<feature type="region of interest" description="Disordered" evidence="2">
    <location>
        <begin position="909"/>
        <end position="1013"/>
    </location>
</feature>
<organism evidence="4 5">
    <name type="scientific">Athelia psychrophila</name>
    <dbReference type="NCBI Taxonomy" id="1759441"/>
    <lineage>
        <taxon>Eukaryota</taxon>
        <taxon>Fungi</taxon>
        <taxon>Dikarya</taxon>
        <taxon>Basidiomycota</taxon>
        <taxon>Agaricomycotina</taxon>
        <taxon>Agaricomycetes</taxon>
        <taxon>Agaricomycetidae</taxon>
        <taxon>Atheliales</taxon>
        <taxon>Atheliaceae</taxon>
        <taxon>Athelia</taxon>
    </lineage>
</organism>
<feature type="region of interest" description="Disordered" evidence="2">
    <location>
        <begin position="352"/>
        <end position="423"/>
    </location>
</feature>
<dbReference type="InterPro" id="IPR051696">
    <property type="entry name" value="DENN_Domain_GEFs"/>
</dbReference>
<feature type="region of interest" description="Disordered" evidence="2">
    <location>
        <begin position="166"/>
        <end position="186"/>
    </location>
</feature>
<dbReference type="Pfam" id="PF02141">
    <property type="entry name" value="DENN"/>
    <property type="match status" value="1"/>
</dbReference>
<dbReference type="EMBL" id="KV417490">
    <property type="protein sequence ID" value="KZP31352.1"/>
    <property type="molecule type" value="Genomic_DNA"/>
</dbReference>
<dbReference type="GO" id="GO:0032483">
    <property type="term" value="P:regulation of Rab protein signal transduction"/>
    <property type="evidence" value="ECO:0007669"/>
    <property type="project" value="TreeGrafter"/>
</dbReference>
<gene>
    <name evidence="4" type="ORF">FIBSPDRAFT_945365</name>
</gene>
<dbReference type="SMART" id="SM00799">
    <property type="entry name" value="DENN"/>
    <property type="match status" value="1"/>
</dbReference>
<keyword evidence="5" id="KW-1185">Reference proteome</keyword>
<dbReference type="InterPro" id="IPR001194">
    <property type="entry name" value="cDENN_dom"/>
</dbReference>
<dbReference type="OrthoDB" id="6019893at2759"/>
<evidence type="ECO:0000256" key="2">
    <source>
        <dbReference type="SAM" id="MobiDB-lite"/>
    </source>
</evidence>
<feature type="compositionally biased region" description="Polar residues" evidence="2">
    <location>
        <begin position="911"/>
        <end position="928"/>
    </location>
</feature>
<dbReference type="STRING" id="436010.A0A166U628"/>
<dbReference type="Proteomes" id="UP000076532">
    <property type="component" value="Unassembled WGS sequence"/>
</dbReference>